<evidence type="ECO:0000256" key="7">
    <source>
        <dbReference type="ARBA" id="ARBA00023170"/>
    </source>
</evidence>
<keyword evidence="7" id="KW-0675">Receptor</keyword>
<feature type="transmembrane region" description="Helical" evidence="9">
    <location>
        <begin position="112"/>
        <end position="133"/>
    </location>
</feature>
<dbReference type="AlphaFoldDB" id="A0A1D1VBU9"/>
<gene>
    <name evidence="11" type="primary">RvY_10158-1</name>
    <name evidence="11" type="synonym">RvY_10158.1</name>
    <name evidence="11" type="ORF">RvY_10158</name>
</gene>
<keyword evidence="5" id="KW-0297">G-protein coupled receptor</keyword>
<reference evidence="11 12" key="1">
    <citation type="journal article" date="2016" name="Nat. Commun.">
        <title>Extremotolerant tardigrade genome and improved radiotolerance of human cultured cells by tardigrade-unique protein.</title>
        <authorList>
            <person name="Hashimoto T."/>
            <person name="Horikawa D.D."/>
            <person name="Saito Y."/>
            <person name="Kuwahara H."/>
            <person name="Kozuka-Hata H."/>
            <person name="Shin-I T."/>
            <person name="Minakuchi Y."/>
            <person name="Ohishi K."/>
            <person name="Motoyama A."/>
            <person name="Aizu T."/>
            <person name="Enomoto A."/>
            <person name="Kondo K."/>
            <person name="Tanaka S."/>
            <person name="Hara Y."/>
            <person name="Koshikawa S."/>
            <person name="Sagara H."/>
            <person name="Miura T."/>
            <person name="Yokobori S."/>
            <person name="Miyagawa K."/>
            <person name="Suzuki Y."/>
            <person name="Kubo T."/>
            <person name="Oyama M."/>
            <person name="Kohara Y."/>
            <person name="Fujiyama A."/>
            <person name="Arakawa K."/>
            <person name="Katayama T."/>
            <person name="Toyoda A."/>
            <person name="Kunieda T."/>
        </authorList>
    </citation>
    <scope>NUCLEOTIDE SEQUENCE [LARGE SCALE GENOMIC DNA]</scope>
    <source>
        <strain evidence="11 12">YOKOZUNA-1</strain>
    </source>
</reference>
<dbReference type="Gene3D" id="1.20.1070.10">
    <property type="entry name" value="Rhodopsin 7-helix transmembrane proteins"/>
    <property type="match status" value="1"/>
</dbReference>
<evidence type="ECO:0000256" key="9">
    <source>
        <dbReference type="SAM" id="Phobius"/>
    </source>
</evidence>
<dbReference type="STRING" id="947166.A0A1D1VBU9"/>
<evidence type="ECO:0000256" key="6">
    <source>
        <dbReference type="ARBA" id="ARBA00023136"/>
    </source>
</evidence>
<dbReference type="Pfam" id="PF00001">
    <property type="entry name" value="7tm_1"/>
    <property type="match status" value="1"/>
</dbReference>
<dbReference type="OrthoDB" id="10071887at2759"/>
<name>A0A1D1VBU9_RAMVA</name>
<evidence type="ECO:0000313" key="11">
    <source>
        <dbReference type="EMBL" id="GAU99114.1"/>
    </source>
</evidence>
<feature type="transmembrane region" description="Helical" evidence="9">
    <location>
        <begin position="71"/>
        <end position="92"/>
    </location>
</feature>
<accession>A0A1D1VBU9</accession>
<evidence type="ECO:0000256" key="3">
    <source>
        <dbReference type="ARBA" id="ARBA00022692"/>
    </source>
</evidence>
<feature type="transmembrane region" description="Helical" evidence="9">
    <location>
        <begin position="293"/>
        <end position="310"/>
    </location>
</feature>
<dbReference type="GO" id="GO:0007197">
    <property type="term" value="P:adenylate cyclase-inhibiting G protein-coupled acetylcholine receptor signaling pathway"/>
    <property type="evidence" value="ECO:0007669"/>
    <property type="project" value="TreeGrafter"/>
</dbReference>
<feature type="transmembrane region" description="Helical" evidence="9">
    <location>
        <begin position="194"/>
        <end position="217"/>
    </location>
</feature>
<evidence type="ECO:0000256" key="1">
    <source>
        <dbReference type="ARBA" id="ARBA00004651"/>
    </source>
</evidence>
<sequence>MNQTDLFNVTKHEDHAETYACNNPFYPFTYPQRLALHIMAIPVTVFTIVYNFAVVAIFVTTTNFLRQPHQLYFFNLAICDLIIGLVALPSRLVQDLYGCWPLPDAFCRMYKILDWVVSSEIAGNIILIAFLRYDVICEGAARREESFARVATKILQTWIINAIIFGPVQFLDMWTGLRLAKKGQCSNEFFQVPILANFLVVLGLFPPVIVVLLNILASCRKKRITQSVVVVSLSACLELHKALQELREERVRKQMRTMLLLTLSFLITTCPISLTTIMSFADSTLIDIPVSLLLLYFLYFNSFFNAVIYHNPQDILSLSRPLIRARFSA</sequence>
<keyword evidence="12" id="KW-1185">Reference proteome</keyword>
<dbReference type="PANTHER" id="PTHR24247">
    <property type="entry name" value="5-HYDROXYTRYPTAMINE RECEPTOR"/>
    <property type="match status" value="1"/>
</dbReference>
<keyword evidence="4 9" id="KW-1133">Transmembrane helix</keyword>
<evidence type="ECO:0000256" key="8">
    <source>
        <dbReference type="ARBA" id="ARBA00023224"/>
    </source>
</evidence>
<evidence type="ECO:0000256" key="5">
    <source>
        <dbReference type="ARBA" id="ARBA00023040"/>
    </source>
</evidence>
<comment type="subcellular location">
    <subcellularLocation>
        <location evidence="1">Cell membrane</location>
        <topology evidence="1">Multi-pass membrane protein</topology>
    </subcellularLocation>
</comment>
<dbReference type="Proteomes" id="UP000186922">
    <property type="component" value="Unassembled WGS sequence"/>
</dbReference>
<dbReference type="EMBL" id="BDGG01000005">
    <property type="protein sequence ID" value="GAU99114.1"/>
    <property type="molecule type" value="Genomic_DNA"/>
</dbReference>
<organism evidence="11 12">
    <name type="scientific">Ramazzottius varieornatus</name>
    <name type="common">Water bear</name>
    <name type="synonym">Tardigrade</name>
    <dbReference type="NCBI Taxonomy" id="947166"/>
    <lineage>
        <taxon>Eukaryota</taxon>
        <taxon>Metazoa</taxon>
        <taxon>Ecdysozoa</taxon>
        <taxon>Tardigrada</taxon>
        <taxon>Eutardigrada</taxon>
        <taxon>Parachela</taxon>
        <taxon>Hypsibioidea</taxon>
        <taxon>Ramazzottiidae</taxon>
        <taxon>Ramazzottius</taxon>
    </lineage>
</organism>
<feature type="transmembrane region" description="Helical" evidence="9">
    <location>
        <begin position="34"/>
        <end position="59"/>
    </location>
</feature>
<dbReference type="GO" id="GO:0016907">
    <property type="term" value="F:G protein-coupled acetylcholine receptor activity"/>
    <property type="evidence" value="ECO:0007669"/>
    <property type="project" value="TreeGrafter"/>
</dbReference>
<dbReference type="GO" id="GO:0005886">
    <property type="term" value="C:plasma membrane"/>
    <property type="evidence" value="ECO:0007669"/>
    <property type="project" value="UniProtKB-SubCell"/>
</dbReference>
<dbReference type="GO" id="GO:0030425">
    <property type="term" value="C:dendrite"/>
    <property type="evidence" value="ECO:0007669"/>
    <property type="project" value="TreeGrafter"/>
</dbReference>
<feature type="domain" description="G-protein coupled receptors family 1 profile" evidence="10">
    <location>
        <begin position="50"/>
        <end position="309"/>
    </location>
</feature>
<evidence type="ECO:0000313" key="12">
    <source>
        <dbReference type="Proteomes" id="UP000186922"/>
    </source>
</evidence>
<keyword evidence="8" id="KW-0807">Transducer</keyword>
<feature type="transmembrane region" description="Helical" evidence="9">
    <location>
        <begin position="257"/>
        <end position="281"/>
    </location>
</feature>
<evidence type="ECO:0000259" key="10">
    <source>
        <dbReference type="PROSITE" id="PS50262"/>
    </source>
</evidence>
<dbReference type="GO" id="GO:0004993">
    <property type="term" value="F:G protein-coupled serotonin receptor activity"/>
    <property type="evidence" value="ECO:0007669"/>
    <property type="project" value="TreeGrafter"/>
</dbReference>
<dbReference type="GO" id="GO:0045202">
    <property type="term" value="C:synapse"/>
    <property type="evidence" value="ECO:0007669"/>
    <property type="project" value="TreeGrafter"/>
</dbReference>
<dbReference type="InterPro" id="IPR017452">
    <property type="entry name" value="GPCR_Rhodpsn_7TM"/>
</dbReference>
<dbReference type="PANTHER" id="PTHR24247:SF265">
    <property type="entry name" value="MUSCARINIC ACETYLCHOLINE RECEPTOR DM1"/>
    <property type="match status" value="1"/>
</dbReference>
<dbReference type="GO" id="GO:0007187">
    <property type="term" value="P:G protein-coupled receptor signaling pathway, coupled to cyclic nucleotide second messenger"/>
    <property type="evidence" value="ECO:0007669"/>
    <property type="project" value="TreeGrafter"/>
</dbReference>
<dbReference type="PROSITE" id="PS50262">
    <property type="entry name" value="G_PROTEIN_RECEP_F1_2"/>
    <property type="match status" value="1"/>
</dbReference>
<dbReference type="InterPro" id="IPR000276">
    <property type="entry name" value="GPCR_Rhodpsn"/>
</dbReference>
<dbReference type="SUPFAM" id="SSF81321">
    <property type="entry name" value="Family A G protein-coupled receptor-like"/>
    <property type="match status" value="1"/>
</dbReference>
<feature type="transmembrane region" description="Helical" evidence="9">
    <location>
        <begin position="154"/>
        <end position="174"/>
    </location>
</feature>
<evidence type="ECO:0000256" key="4">
    <source>
        <dbReference type="ARBA" id="ARBA00022989"/>
    </source>
</evidence>
<dbReference type="PRINTS" id="PR00237">
    <property type="entry name" value="GPCRRHODOPSN"/>
</dbReference>
<proteinExistence type="predicted"/>
<comment type="caution">
    <text evidence="11">The sequence shown here is derived from an EMBL/GenBank/DDBJ whole genome shotgun (WGS) entry which is preliminary data.</text>
</comment>
<keyword evidence="2" id="KW-1003">Cell membrane</keyword>
<keyword evidence="6 9" id="KW-0472">Membrane</keyword>
<protein>
    <recommendedName>
        <fullName evidence="10">G-protein coupled receptors family 1 profile domain-containing protein</fullName>
    </recommendedName>
</protein>
<evidence type="ECO:0000256" key="2">
    <source>
        <dbReference type="ARBA" id="ARBA00022475"/>
    </source>
</evidence>
<keyword evidence="3 9" id="KW-0812">Transmembrane</keyword>